<accession>A0AAU9YRB9</accession>
<evidence type="ECO:0000256" key="2">
    <source>
        <dbReference type="ARBA" id="ARBA00004504"/>
    </source>
</evidence>
<dbReference type="GO" id="GO:0035082">
    <property type="term" value="P:axoneme assembly"/>
    <property type="evidence" value="ECO:0007669"/>
    <property type="project" value="TreeGrafter"/>
</dbReference>
<dbReference type="GO" id="GO:0009416">
    <property type="term" value="P:response to light stimulus"/>
    <property type="evidence" value="ECO:0007669"/>
    <property type="project" value="UniProtKB-ARBA"/>
</dbReference>
<evidence type="ECO:0000259" key="15">
    <source>
        <dbReference type="PROSITE" id="PS50309"/>
    </source>
</evidence>
<dbReference type="PANTHER" id="PTHR23005:SF4">
    <property type="entry name" value="OXYGEN-REGULATED PROTEIN 1"/>
    <property type="match status" value="1"/>
</dbReference>
<feature type="compositionally biased region" description="Polar residues" evidence="14">
    <location>
        <begin position="1424"/>
        <end position="1434"/>
    </location>
</feature>
<organism evidence="16 17">
    <name type="scientific">Phodopus roborovskii</name>
    <name type="common">Roborovski's desert hamster</name>
    <name type="synonym">Cricetulus roborovskii</name>
    <dbReference type="NCBI Taxonomy" id="109678"/>
    <lineage>
        <taxon>Eukaryota</taxon>
        <taxon>Metazoa</taxon>
        <taxon>Chordata</taxon>
        <taxon>Craniata</taxon>
        <taxon>Vertebrata</taxon>
        <taxon>Euteleostomi</taxon>
        <taxon>Mammalia</taxon>
        <taxon>Eutheria</taxon>
        <taxon>Euarchontoglires</taxon>
        <taxon>Glires</taxon>
        <taxon>Rodentia</taxon>
        <taxon>Myomorpha</taxon>
        <taxon>Muroidea</taxon>
        <taxon>Cricetidae</taxon>
        <taxon>Cricetinae</taxon>
        <taxon>Phodopus</taxon>
    </lineage>
</organism>
<keyword evidence="8" id="KW-0206">Cytoskeleton</keyword>
<comment type="function">
    <text evidence="11">Microtubule-associated protein regulating the stability and length of the microtubule-based axoneme of photoreceptors. Required for the differentiation of photoreceptor cells, it plays a role in the organization of the outer segment of rod and cone photoreceptors ensuring the correct orientation and higher-order stacking of outer segment disks along the photoreceptor axoneme.</text>
</comment>
<keyword evidence="6" id="KW-0970">Cilium biogenesis/degradation</keyword>
<evidence type="ECO:0000313" key="17">
    <source>
        <dbReference type="Proteomes" id="UP001152836"/>
    </source>
</evidence>
<feature type="region of interest" description="Disordered" evidence="14">
    <location>
        <begin position="1411"/>
        <end position="1434"/>
    </location>
</feature>
<keyword evidence="7" id="KW-0969">Cilium</keyword>
<comment type="caution">
    <text evidence="16">The sequence shown here is derived from an EMBL/GenBank/DDBJ whole genome shotgun (WGS) entry which is preliminary data.</text>
</comment>
<comment type="subunit">
    <text evidence="13">Interacts (via the doublecortin domains) with microtubules. Interacts with RP1L1. Interacts with MAK.</text>
</comment>
<dbReference type="GO" id="GO:0001750">
    <property type="term" value="C:photoreceptor outer segment"/>
    <property type="evidence" value="ECO:0007669"/>
    <property type="project" value="UniProtKB-SubCell"/>
</dbReference>
<dbReference type="InterPro" id="IPR003533">
    <property type="entry name" value="Doublecortin_dom"/>
</dbReference>
<keyword evidence="10" id="KW-0844">Vision</keyword>
<feature type="compositionally biased region" description="Basic and acidic residues" evidence="14">
    <location>
        <begin position="1411"/>
        <end position="1420"/>
    </location>
</feature>
<feature type="compositionally biased region" description="Basic and acidic residues" evidence="14">
    <location>
        <begin position="954"/>
        <end position="964"/>
    </location>
</feature>
<dbReference type="PROSITE" id="PS50309">
    <property type="entry name" value="DC"/>
    <property type="match status" value="2"/>
</dbReference>
<feature type="domain" description="Doublecortin" evidence="15">
    <location>
        <begin position="158"/>
        <end position="237"/>
    </location>
</feature>
<evidence type="ECO:0000256" key="6">
    <source>
        <dbReference type="ARBA" id="ARBA00022794"/>
    </source>
</evidence>
<proteinExistence type="predicted"/>
<dbReference type="SUPFAM" id="SSF89837">
    <property type="entry name" value="Doublecortin (DC)"/>
    <property type="match status" value="2"/>
</dbReference>
<evidence type="ECO:0000256" key="8">
    <source>
        <dbReference type="ARBA" id="ARBA00023212"/>
    </source>
</evidence>
<dbReference type="GO" id="GO:0035556">
    <property type="term" value="P:intracellular signal transduction"/>
    <property type="evidence" value="ECO:0007669"/>
    <property type="project" value="InterPro"/>
</dbReference>
<dbReference type="GO" id="GO:0005930">
    <property type="term" value="C:axoneme"/>
    <property type="evidence" value="ECO:0007669"/>
    <property type="project" value="UniProtKB-SubCell"/>
</dbReference>
<keyword evidence="17" id="KW-1185">Reference proteome</keyword>
<evidence type="ECO:0000256" key="3">
    <source>
        <dbReference type="ARBA" id="ARBA00022490"/>
    </source>
</evidence>
<dbReference type="GO" id="GO:0032391">
    <property type="term" value="C:photoreceptor connecting cilium"/>
    <property type="evidence" value="ECO:0007669"/>
    <property type="project" value="UniProtKB-ARBA"/>
</dbReference>
<dbReference type="GO" id="GO:0007601">
    <property type="term" value="P:visual perception"/>
    <property type="evidence" value="ECO:0007669"/>
    <property type="project" value="UniProtKB-KW"/>
</dbReference>
<evidence type="ECO:0000256" key="7">
    <source>
        <dbReference type="ARBA" id="ARBA00023069"/>
    </source>
</evidence>
<dbReference type="Pfam" id="PF03607">
    <property type="entry name" value="DCX"/>
    <property type="match status" value="2"/>
</dbReference>
<dbReference type="Proteomes" id="UP001152836">
    <property type="component" value="Unassembled WGS sequence"/>
</dbReference>
<keyword evidence="4" id="KW-0716">Sensory transduction</keyword>
<feature type="domain" description="Doublecortin" evidence="15">
    <location>
        <begin position="36"/>
        <end position="118"/>
    </location>
</feature>
<dbReference type="Gene3D" id="3.10.20.230">
    <property type="entry name" value="Doublecortin domain"/>
    <property type="match status" value="2"/>
</dbReference>
<comment type="subcellular location">
    <subcellularLocation>
        <location evidence="2">Cell projection</location>
        <location evidence="2">Cilium</location>
        <location evidence="2">Photoreceptor outer segment</location>
    </subcellularLocation>
    <subcellularLocation>
        <location evidence="1">Cytoplasm</location>
        <location evidence="1">Cytoskeleton</location>
        <location evidence="1">Cilium axoneme</location>
    </subcellularLocation>
</comment>
<dbReference type="EMBL" id="CALSGD010000265">
    <property type="protein sequence ID" value="CAH6777337.1"/>
    <property type="molecule type" value="Genomic_DNA"/>
</dbReference>
<dbReference type="GO" id="GO:0060041">
    <property type="term" value="P:retina development in camera-type eye"/>
    <property type="evidence" value="ECO:0007669"/>
    <property type="project" value="TreeGrafter"/>
</dbReference>
<dbReference type="GO" id="GO:0001917">
    <property type="term" value="C:photoreceptor inner segment"/>
    <property type="evidence" value="ECO:0007669"/>
    <property type="project" value="UniProtKB-ARBA"/>
</dbReference>
<dbReference type="FunFam" id="3.10.20.230:FF:000006">
    <property type="entry name" value="Oxygen-regulated protein 1"/>
    <property type="match status" value="1"/>
</dbReference>
<feature type="region of interest" description="Disordered" evidence="14">
    <location>
        <begin position="954"/>
        <end position="989"/>
    </location>
</feature>
<dbReference type="FunFam" id="3.10.20.230:FF:000007">
    <property type="entry name" value="Oxygen-regulated protein 1"/>
    <property type="match status" value="1"/>
</dbReference>
<evidence type="ECO:0000256" key="4">
    <source>
        <dbReference type="ARBA" id="ARBA00022606"/>
    </source>
</evidence>
<evidence type="ECO:0000313" key="16">
    <source>
        <dbReference type="EMBL" id="CAH6777337.1"/>
    </source>
</evidence>
<dbReference type="PANTHER" id="PTHR23005">
    <property type="entry name" value="RETINITIS PIGMENTOSA 1 PROTEIN"/>
    <property type="match status" value="1"/>
</dbReference>
<evidence type="ECO:0000256" key="14">
    <source>
        <dbReference type="SAM" id="MobiDB-lite"/>
    </source>
</evidence>
<evidence type="ECO:0000256" key="9">
    <source>
        <dbReference type="ARBA" id="ARBA00023273"/>
    </source>
</evidence>
<feature type="region of interest" description="Disordered" evidence="14">
    <location>
        <begin position="1"/>
        <end position="26"/>
    </location>
</feature>
<evidence type="ECO:0000256" key="11">
    <source>
        <dbReference type="ARBA" id="ARBA00043933"/>
    </source>
</evidence>
<keyword evidence="5" id="KW-0677">Repeat</keyword>
<dbReference type="GO" id="GO:0042461">
    <property type="term" value="P:photoreceptor cell development"/>
    <property type="evidence" value="ECO:0007669"/>
    <property type="project" value="TreeGrafter"/>
</dbReference>
<dbReference type="SMART" id="SM00537">
    <property type="entry name" value="DCX"/>
    <property type="match status" value="2"/>
</dbReference>
<sequence>MSETPSTSFSMIHLTSSGGQVPSPRHAKVTHPVVAKRISFYKSGDPQFGGVKVVVNPRSFKTFDALLDNLSRKVPLPFGVRNISTPRGRHSITRLEELEDGESYLCSHNRKVLPVDLDKARRRPRPWLSSRSLSTHVHLSSATAMVPTTAPGTLHAPRRLVVFRNGDPKTRCVVLLSRRITQTFEAFLKYLTQVMQCPVAKLYATDGRKVPSLQAVILSSGAVVAAGREPFKPGNYDIQKYLLPAKLPGISHRVYRKGKPALEKRKMSTHMPSVLSPQIESLESEKTYDCYSDCSVAPENYLALENRDSQNLSTYPCDDGVEKSIIFNQDGTMTVVMKVRFKIKEEETVKWTTTVNRAGLSNTEEKTKKSSYPARTDDQASNLKLAACSMSGDTTQQGSLTEEENTQMIAQQAESCSSAGWDNASVDTDIIQGCQTQVKHFYRPPTPGPRRRRQKKSVIGTVTVVSETEVQEKQFSYSEERESGEKSEYHMFTHSCSKMSSVSNKLVQIRSNDDLESPLERATESGLLKSNVINAGAIEITSQKVLKMCHNNGLPSTVSENSVEEEDIVSGNDEIKHFRIYGHTNDKFSSMSADRTLSSGDNWGADKSISDVPSVESTVTRVDTLVNEFAHSGLTELRENRKQGLSSFPSKKKKKSPQLMINSRYKKKVIDTKGAANKVGKINRERTIAQEILSQDLDSPLKGGKLCEEGLDISDVVTESSNFPPQSNLNIKISKNFHKNKFNAFQNSKTQRLLAKRKSRPLKIVSLEGLRKQEIGQGDKAFLHSESSLYKGNLENQSLLNVFNILEENQKVSHRSQSQMEGVTGNVRGITKKSLVPKLNDLHVTLKNQKKQKVGKSKSGAIVSEQHVTTRADMLASLKKPDFSEGIPHYSVKNYVQRWLQNINQYQDFEHRKSAPLHKNGSNVVNYNSNGFPENNLHTTSSKRNSFVIESNKHKTKNDNKNQEAGKPLIATDDCEERSKHVSESPDGSLHDSYLVSLNDHCTLSPATINDHSTKSHLSTEKSRPEVSLIYQEMNATTKGQSIEAAIQVDTMGENVSKTCLPALLLQHLEAFVPSNHKNQNGIAQIPGSLADVAFPSAIYNSSTNLLLAWLLVLNLKGNMNNFCQSDAHKITSRSAEMVALLEVLKDIAITEEADDLKAAVANLVESTKNCSEPRKREQDTVPGNYTAAGTESVKCNENEKTQKMLLDEGYSTREDCGPELCVSEIIDKAHNSPCEMGALNITNPPKETGNPSDDFFTSNSYTTSQLSTNDASFLGGACLLTDGVCSHKACANRENIYETACLSDETYIPISVCKTTDSVSSRENKCSNNLELTEELRTVNEVPKDLKSLADPTYKNDSNVSTSYPNISNLSSHGLFLSKTDPEFDKDYNLLEEFKKCSLKKVSKKKYVSLDKEESRTSEEPGSITNSMTSSERNNISELESFEELESQDTDVFNIKVSAKEHATEESMQKELEARMSLKSIHTSGRDIIEEERRNTVILETTGRGQVTPSSLHFCYASSKNMEKDISAGETKVKVKMMVESMENVNYTESKKHLRSPVTLDWSGYKPDVKNGHLCKTSSDDHNDNDDTAQEKEYNRGIVKRAIEKLYGKAEMIKSIHRSQVCPYNPVELQCAKKTSVYDSECQSLVSSKQVSRGSLMLQKCPEEGEGDVNGVRDSLGGNNIEHVTKTDEHDKDLIEKEKGELIDNGKWLLRENHLCRVSPENLGMYGNADTTSVDTLFDKNSIEVPYSHFGDLAPGPTMAELSSSELEEMTQPLEVKCNYFNFPHGSDSEPFCEDFLDVQNKTHPKESIPNHHREEKGNYPSERVCTSVTQAFAPAGNKVHPVGNDAIKTQPLPGSNITHGTLQEGDSLDKLYALCGQHCPILTVIFQPVNEEDRGFAYRKDSDIENSLGFHLWMKIYPFLPQSNKNMLRGESNNLSVSKGFTDNAIGDPFDQLYFKNIVDLMAKMKHKHVNINNSLDLEEEINLKKFQLYLKKRFSDLMQTSLLVVESMNSIRLNIRNWTNNFKNVDENNNLINRFQNSRTNSNQVVTENTSYQFPFGLLGLAYMLHTWQVEKSLNIRNRNKLEIHYILDGEILFIWEE</sequence>
<gene>
    <name evidence="16" type="primary">Rp1</name>
    <name evidence="16" type="ORF">PHOROB_LOCUS1274</name>
</gene>
<feature type="compositionally biased region" description="Polar residues" evidence="14">
    <location>
        <begin position="1"/>
        <end position="20"/>
    </location>
</feature>
<evidence type="ECO:0000256" key="12">
    <source>
        <dbReference type="ARBA" id="ARBA00044186"/>
    </source>
</evidence>
<evidence type="ECO:0000256" key="13">
    <source>
        <dbReference type="ARBA" id="ARBA00046756"/>
    </source>
</evidence>
<evidence type="ECO:0000256" key="10">
    <source>
        <dbReference type="ARBA" id="ARBA00023305"/>
    </source>
</evidence>
<reference evidence="16" key="1">
    <citation type="submission" date="2022-06" db="EMBL/GenBank/DDBJ databases">
        <authorList>
            <person name="Andreotti S."/>
            <person name="Wyler E."/>
        </authorList>
    </citation>
    <scope>NUCLEOTIDE SEQUENCE</scope>
</reference>
<evidence type="ECO:0000256" key="1">
    <source>
        <dbReference type="ARBA" id="ARBA00004430"/>
    </source>
</evidence>
<protein>
    <recommendedName>
        <fullName evidence="12">Oxygen-regulated protein 1</fullName>
    </recommendedName>
</protein>
<dbReference type="InterPro" id="IPR036572">
    <property type="entry name" value="Doublecortin_dom_sf"/>
</dbReference>
<keyword evidence="3" id="KW-0963">Cytoplasm</keyword>
<keyword evidence="9" id="KW-0966">Cell projection</keyword>
<name>A0AAU9YRB9_PHORO</name>
<evidence type="ECO:0000256" key="5">
    <source>
        <dbReference type="ARBA" id="ARBA00022737"/>
    </source>
</evidence>